<proteinExistence type="predicted"/>
<organism evidence="2 3">
    <name type="scientific">Pelobates cultripes</name>
    <name type="common">Western spadefoot toad</name>
    <dbReference type="NCBI Taxonomy" id="61616"/>
    <lineage>
        <taxon>Eukaryota</taxon>
        <taxon>Metazoa</taxon>
        <taxon>Chordata</taxon>
        <taxon>Craniata</taxon>
        <taxon>Vertebrata</taxon>
        <taxon>Euteleostomi</taxon>
        <taxon>Amphibia</taxon>
        <taxon>Batrachia</taxon>
        <taxon>Anura</taxon>
        <taxon>Pelobatoidea</taxon>
        <taxon>Pelobatidae</taxon>
        <taxon>Pelobates</taxon>
    </lineage>
</organism>
<dbReference type="AlphaFoldDB" id="A0AAD1VYE5"/>
<name>A0AAD1VYE5_PELCU</name>
<keyword evidence="2" id="KW-0675">Receptor</keyword>
<dbReference type="EMBL" id="OW240914">
    <property type="protein sequence ID" value="CAH2273534.1"/>
    <property type="molecule type" value="Genomic_DNA"/>
</dbReference>
<feature type="domain" description="Ricin B lectin" evidence="1">
    <location>
        <begin position="19"/>
        <end position="145"/>
    </location>
</feature>
<dbReference type="SUPFAM" id="SSF50370">
    <property type="entry name" value="Ricin B-like lectins"/>
    <property type="match status" value="1"/>
</dbReference>
<evidence type="ECO:0000313" key="3">
    <source>
        <dbReference type="Proteomes" id="UP001295444"/>
    </source>
</evidence>
<dbReference type="Pfam" id="PF24562">
    <property type="entry name" value="CysR_MRC2_N"/>
    <property type="match status" value="1"/>
</dbReference>
<keyword evidence="3" id="KW-1185">Reference proteome</keyword>
<dbReference type="Proteomes" id="UP001295444">
    <property type="component" value="Chromosome 03"/>
</dbReference>
<sequence length="162" mass="17956">MTAEIETLKKDQKIVDSLGSFLLYNEDRKKCADIRFSSLSSHQLEMTASICSSDSPSQLFRWFPGGKLLNIKARQCVGVKGTPRTLIPLIILPCDSQNVLSWVCTNETLLGIKQHSLYFNYGNNPQGAVILYGGSGSWSRWKSRDIDGKLQAGGVCAQTCRH</sequence>
<evidence type="ECO:0000313" key="2">
    <source>
        <dbReference type="EMBL" id="CAH2273534.1"/>
    </source>
</evidence>
<dbReference type="InterPro" id="IPR000772">
    <property type="entry name" value="Ricin_B_lectin"/>
</dbReference>
<gene>
    <name evidence="2" type="ORF">PECUL_23A008044</name>
</gene>
<accession>A0AAD1VYE5</accession>
<reference evidence="2" key="1">
    <citation type="submission" date="2022-03" db="EMBL/GenBank/DDBJ databases">
        <authorList>
            <person name="Alioto T."/>
            <person name="Alioto T."/>
            <person name="Gomez Garrido J."/>
        </authorList>
    </citation>
    <scope>NUCLEOTIDE SEQUENCE</scope>
</reference>
<protein>
    <submittedName>
        <fullName evidence="2">Macrophage mannose receptor 1-like isoform X1</fullName>
    </submittedName>
</protein>
<dbReference type="Gene3D" id="2.80.10.50">
    <property type="match status" value="1"/>
</dbReference>
<evidence type="ECO:0000259" key="1">
    <source>
        <dbReference type="Pfam" id="PF24562"/>
    </source>
</evidence>
<dbReference type="InterPro" id="IPR035992">
    <property type="entry name" value="Ricin_B-like_lectins"/>
</dbReference>